<dbReference type="EMBL" id="FRBR01000010">
    <property type="protein sequence ID" value="SHM13768.1"/>
    <property type="molecule type" value="Genomic_DNA"/>
</dbReference>
<dbReference type="AlphaFoldDB" id="A0A1M7GCE2"/>
<dbReference type="RefSeq" id="WP_073035730.1">
    <property type="nucleotide sequence ID" value="NZ_BMLR01000011.1"/>
</dbReference>
<dbReference type="PIRSF" id="PIRSF008546">
    <property type="entry name" value="UCP008546"/>
    <property type="match status" value="1"/>
</dbReference>
<dbReference type="Gene3D" id="1.25.40.380">
    <property type="entry name" value="Protein of unknown function DUF1810"/>
    <property type="match status" value="1"/>
</dbReference>
<evidence type="ECO:0000313" key="1">
    <source>
        <dbReference type="EMBL" id="SHM13768.1"/>
    </source>
</evidence>
<gene>
    <name evidence="1" type="ORF">SAMN05444398_110101</name>
</gene>
<dbReference type="Proteomes" id="UP000183974">
    <property type="component" value="Unassembled WGS sequence"/>
</dbReference>
<evidence type="ECO:0000313" key="2">
    <source>
        <dbReference type="Proteomes" id="UP000183974"/>
    </source>
</evidence>
<dbReference type="STRING" id="337701.SAMN05444398_110101"/>
<accession>A0A1M7GCE2</accession>
<reference evidence="1 2" key="1">
    <citation type="submission" date="2016-11" db="EMBL/GenBank/DDBJ databases">
        <authorList>
            <person name="Jaros S."/>
            <person name="Januszkiewicz K."/>
            <person name="Wedrychowicz H."/>
        </authorList>
    </citation>
    <scope>NUCLEOTIDE SEQUENCE [LARGE SCALE GENOMIC DNA]</scope>
    <source>
        <strain evidence="1 2">DSM 29589</strain>
    </source>
</reference>
<sequence>MSLERFTDAQARVWPRPLEEIRAGRKTSHWMWYIFPQLRGLGHSPTAQHYGIADLDEARAYLAHPVLGQRLIEICHAMLKHTGTPAEAILGPVDALKLRSCATLFREAGEDPVFGQVLDGFYDGKPCEATLAMTG</sequence>
<proteinExistence type="predicted"/>
<dbReference type="Pfam" id="PF08837">
    <property type="entry name" value="DUF1810"/>
    <property type="match status" value="1"/>
</dbReference>
<organism evidence="1 2">
    <name type="scientific">Roseovarius pacificus</name>
    <dbReference type="NCBI Taxonomy" id="337701"/>
    <lineage>
        <taxon>Bacteria</taxon>
        <taxon>Pseudomonadati</taxon>
        <taxon>Pseudomonadota</taxon>
        <taxon>Alphaproteobacteria</taxon>
        <taxon>Rhodobacterales</taxon>
        <taxon>Roseobacteraceae</taxon>
        <taxon>Roseovarius</taxon>
    </lineage>
</organism>
<dbReference type="InterPro" id="IPR014937">
    <property type="entry name" value="DUF1810"/>
</dbReference>
<keyword evidence="2" id="KW-1185">Reference proteome</keyword>
<dbReference type="OrthoDB" id="9801870at2"/>
<protein>
    <submittedName>
        <fullName evidence="1">Uncharacterized protein, DUF1810 family</fullName>
    </submittedName>
</protein>
<dbReference type="SUPFAM" id="SSF140736">
    <property type="entry name" value="Rv1873-like"/>
    <property type="match status" value="1"/>
</dbReference>
<dbReference type="InterPro" id="IPR036287">
    <property type="entry name" value="Rv1873-like_sf"/>
</dbReference>
<name>A0A1M7GCE2_9RHOB</name>